<gene>
    <name evidence="2" type="ORF">ACFFLM_15040</name>
</gene>
<evidence type="ECO:0000256" key="1">
    <source>
        <dbReference type="SAM" id="SignalP"/>
    </source>
</evidence>
<evidence type="ECO:0008006" key="4">
    <source>
        <dbReference type="Google" id="ProtNLM"/>
    </source>
</evidence>
<evidence type="ECO:0000313" key="3">
    <source>
        <dbReference type="Proteomes" id="UP001589733"/>
    </source>
</evidence>
<evidence type="ECO:0000313" key="2">
    <source>
        <dbReference type="EMBL" id="MFB9993287.1"/>
    </source>
</evidence>
<protein>
    <recommendedName>
        <fullName evidence="4">Right-handed parallel beta-helix repeat-containing protein</fullName>
    </recommendedName>
</protein>
<sequence length="415" mass="45402">MNENVRVDPTSDRRLALPALAVLCAALLSASAQAQITYSGPITITKGGVYSGNWQSLDPDKPAVTISTSEAVIIENSNIQSRGALIRSRYAKANLTVRNSRGVALNPGLAASYRRTPGYFVHLEEFQNARIENNELIGTSGMYFNKYLGDPNKGHTIKILRNKAQNIDGRYSDGPNAFSSTGFYRVQFVQFNDVKNIPNAEISWNQIINEPGKSRVEENINMYVSSGTPNSPVLIHDNYIQGAYPANPATDKYGGGGIMLGDGQSSSVTKASAYLRAYNNQIISTSNQGIAIAAGHNNEAYNNRVISSGLLPDGRRIASQNVGIYVWDLHGDKARNTFFKNVMYGNLVGWAQPAKSETAQNSFWFPDCDPEARMGKNCKDNTALTGSITRDMEAQEFDRWQAKLRASNVVVGPKQ</sequence>
<reference evidence="2 3" key="1">
    <citation type="submission" date="2024-09" db="EMBL/GenBank/DDBJ databases">
        <authorList>
            <person name="Sun Q."/>
            <person name="Mori K."/>
        </authorList>
    </citation>
    <scope>NUCLEOTIDE SEQUENCE [LARGE SCALE GENOMIC DNA]</scope>
    <source>
        <strain evidence="2 3">JCM 13503</strain>
    </source>
</reference>
<keyword evidence="1" id="KW-0732">Signal</keyword>
<name>A0ABV6B0L1_9DEIO</name>
<feature type="signal peptide" evidence="1">
    <location>
        <begin position="1"/>
        <end position="34"/>
    </location>
</feature>
<feature type="chain" id="PRO_5046476487" description="Right-handed parallel beta-helix repeat-containing protein" evidence="1">
    <location>
        <begin position="35"/>
        <end position="415"/>
    </location>
</feature>
<dbReference type="Proteomes" id="UP001589733">
    <property type="component" value="Unassembled WGS sequence"/>
</dbReference>
<dbReference type="SUPFAM" id="SSF51126">
    <property type="entry name" value="Pectin lyase-like"/>
    <property type="match status" value="1"/>
</dbReference>
<dbReference type="InterPro" id="IPR011050">
    <property type="entry name" value="Pectin_lyase_fold/virulence"/>
</dbReference>
<keyword evidence="3" id="KW-1185">Reference proteome</keyword>
<accession>A0ABV6B0L1</accession>
<dbReference type="EMBL" id="JBHLYR010000045">
    <property type="protein sequence ID" value="MFB9993287.1"/>
    <property type="molecule type" value="Genomic_DNA"/>
</dbReference>
<dbReference type="RefSeq" id="WP_380011814.1">
    <property type="nucleotide sequence ID" value="NZ_JBHLYR010000045.1"/>
</dbReference>
<proteinExistence type="predicted"/>
<comment type="caution">
    <text evidence="2">The sequence shown here is derived from an EMBL/GenBank/DDBJ whole genome shotgun (WGS) entry which is preliminary data.</text>
</comment>
<organism evidence="2 3">
    <name type="scientific">Deinococcus oregonensis</name>
    <dbReference type="NCBI Taxonomy" id="1805970"/>
    <lineage>
        <taxon>Bacteria</taxon>
        <taxon>Thermotogati</taxon>
        <taxon>Deinococcota</taxon>
        <taxon>Deinococci</taxon>
        <taxon>Deinococcales</taxon>
        <taxon>Deinococcaceae</taxon>
        <taxon>Deinococcus</taxon>
    </lineage>
</organism>